<evidence type="ECO:0000256" key="7">
    <source>
        <dbReference type="ARBA" id="ARBA00022771"/>
    </source>
</evidence>
<evidence type="ECO:0000256" key="1">
    <source>
        <dbReference type="ARBA" id="ARBA00000900"/>
    </source>
</evidence>
<dbReference type="GO" id="GO:0008270">
    <property type="term" value="F:zinc ion binding"/>
    <property type="evidence" value="ECO:0007669"/>
    <property type="project" value="UniProtKB-KW"/>
</dbReference>
<sequence>MQGVLSNETMKQFTDDLVREKTFNCQICDELCTSDIFLVKGKGNVCGKCFEEKCGEEMKSTAELNTALILIIARLILPCKFKSKGCHKRVASKSYTKHIGGCDFRTKSCPMKGLKGCEWSGSSFEVSRHLLKAHEEQVIKSENNIFKVETSLSKLFNVKILSHDYQNCLLKTAIVDNKLYYALNPLEKNEENTEYSVTHKSVETPNHSVIKTVGILTKLNGFYDEENLEKNPNATVVDIYSLKDLADKDNIILNEFNLNPKGIDENMLKLLECPICMSTMRPPNISVQSWT</sequence>
<evidence type="ECO:0000256" key="2">
    <source>
        <dbReference type="ARBA" id="ARBA00004906"/>
    </source>
</evidence>
<dbReference type="FunFam" id="3.30.40.10:FF:000041">
    <property type="entry name" value="E3 ubiquitin-protein ligase SINAT3"/>
    <property type="match status" value="1"/>
</dbReference>
<dbReference type="InterPro" id="IPR013083">
    <property type="entry name" value="Znf_RING/FYVE/PHD"/>
</dbReference>
<dbReference type="PROSITE" id="PS51081">
    <property type="entry name" value="ZF_SIAH"/>
    <property type="match status" value="1"/>
</dbReference>
<keyword evidence="6" id="KW-0479">Metal-binding</keyword>
<dbReference type="PANTHER" id="PTHR45877:SF2">
    <property type="entry name" value="E3 UBIQUITIN-PROTEIN LIGASE SINA-RELATED"/>
    <property type="match status" value="1"/>
</dbReference>
<dbReference type="EMBL" id="OV121142">
    <property type="protein sequence ID" value="CAH0549379.1"/>
    <property type="molecule type" value="Genomic_DNA"/>
</dbReference>
<dbReference type="SUPFAM" id="SSF49599">
    <property type="entry name" value="TRAF domain-like"/>
    <property type="match status" value="1"/>
</dbReference>
<dbReference type="GO" id="GO:0005737">
    <property type="term" value="C:cytoplasm"/>
    <property type="evidence" value="ECO:0007669"/>
    <property type="project" value="TreeGrafter"/>
</dbReference>
<dbReference type="GO" id="GO:0043161">
    <property type="term" value="P:proteasome-mediated ubiquitin-dependent protein catabolic process"/>
    <property type="evidence" value="ECO:0007669"/>
    <property type="project" value="TreeGrafter"/>
</dbReference>
<gene>
    <name evidence="12" type="ORF">MELIAE_LOCUS2547</name>
</gene>
<dbReference type="AlphaFoldDB" id="A0A9P0FBT8"/>
<evidence type="ECO:0000256" key="8">
    <source>
        <dbReference type="ARBA" id="ARBA00022786"/>
    </source>
</evidence>
<dbReference type="Gene3D" id="3.30.40.10">
    <property type="entry name" value="Zinc/RING finger domain, C3HC4 (zinc finger)"/>
    <property type="match status" value="1"/>
</dbReference>
<accession>A0A9P0FBT8</accession>
<keyword evidence="8" id="KW-0833">Ubl conjugation pathway</keyword>
<evidence type="ECO:0000256" key="3">
    <source>
        <dbReference type="ARBA" id="ARBA00009119"/>
    </source>
</evidence>
<feature type="domain" description="SIAH-type" evidence="11">
    <location>
        <begin position="74"/>
        <end position="135"/>
    </location>
</feature>
<keyword evidence="7 10" id="KW-0863">Zinc-finger</keyword>
<proteinExistence type="inferred from homology"/>
<evidence type="ECO:0000256" key="6">
    <source>
        <dbReference type="ARBA" id="ARBA00022723"/>
    </source>
</evidence>
<dbReference type="InterPro" id="IPR013010">
    <property type="entry name" value="Znf_SIAH"/>
</dbReference>
<evidence type="ECO:0000256" key="10">
    <source>
        <dbReference type="PROSITE-ProRule" id="PRU00455"/>
    </source>
</evidence>
<dbReference type="Pfam" id="PF21361">
    <property type="entry name" value="Sina_ZnF"/>
    <property type="match status" value="1"/>
</dbReference>
<comment type="pathway">
    <text evidence="2">Protein modification; protein ubiquitination.</text>
</comment>
<comment type="similarity">
    <text evidence="3">Belongs to the SINA (Seven in absentia) family.</text>
</comment>
<keyword evidence="9" id="KW-0862">Zinc</keyword>
<keyword evidence="13" id="KW-1185">Reference proteome</keyword>
<reference evidence="12" key="1">
    <citation type="submission" date="2021-12" db="EMBL/GenBank/DDBJ databases">
        <authorList>
            <person name="King R."/>
        </authorList>
    </citation>
    <scope>NUCLEOTIDE SEQUENCE</scope>
</reference>
<evidence type="ECO:0000313" key="12">
    <source>
        <dbReference type="EMBL" id="CAH0549379.1"/>
    </source>
</evidence>
<comment type="catalytic activity">
    <reaction evidence="1">
        <text>S-ubiquitinyl-[E2 ubiquitin-conjugating enzyme]-L-cysteine + [acceptor protein]-L-lysine = [E2 ubiquitin-conjugating enzyme]-L-cysteine + N(6)-ubiquitinyl-[acceptor protein]-L-lysine.</text>
        <dbReference type="EC" id="2.3.2.27"/>
    </reaction>
</comment>
<name>A0A9P0FBT8_BRAAE</name>
<organism evidence="12 13">
    <name type="scientific">Brassicogethes aeneus</name>
    <name type="common">Rape pollen beetle</name>
    <name type="synonym">Meligethes aeneus</name>
    <dbReference type="NCBI Taxonomy" id="1431903"/>
    <lineage>
        <taxon>Eukaryota</taxon>
        <taxon>Metazoa</taxon>
        <taxon>Ecdysozoa</taxon>
        <taxon>Arthropoda</taxon>
        <taxon>Hexapoda</taxon>
        <taxon>Insecta</taxon>
        <taxon>Pterygota</taxon>
        <taxon>Neoptera</taxon>
        <taxon>Endopterygota</taxon>
        <taxon>Coleoptera</taxon>
        <taxon>Polyphaga</taxon>
        <taxon>Cucujiformia</taxon>
        <taxon>Nitidulidae</taxon>
        <taxon>Meligethinae</taxon>
        <taxon>Brassicogethes</taxon>
    </lineage>
</organism>
<dbReference type="EC" id="2.3.2.27" evidence="4"/>
<evidence type="ECO:0000256" key="9">
    <source>
        <dbReference type="ARBA" id="ARBA00022833"/>
    </source>
</evidence>
<dbReference type="Proteomes" id="UP001154078">
    <property type="component" value="Chromosome 11"/>
</dbReference>
<dbReference type="InterPro" id="IPR004162">
    <property type="entry name" value="SINA-like_animal"/>
</dbReference>
<protein>
    <recommendedName>
        <fullName evidence="4">RING-type E3 ubiquitin transferase</fullName>
        <ecNumber evidence="4">2.3.2.27</ecNumber>
    </recommendedName>
</protein>
<evidence type="ECO:0000259" key="11">
    <source>
        <dbReference type="PROSITE" id="PS51081"/>
    </source>
</evidence>
<evidence type="ECO:0000313" key="13">
    <source>
        <dbReference type="Proteomes" id="UP001154078"/>
    </source>
</evidence>
<dbReference type="GO" id="GO:0061630">
    <property type="term" value="F:ubiquitin protein ligase activity"/>
    <property type="evidence" value="ECO:0007669"/>
    <property type="project" value="UniProtKB-EC"/>
</dbReference>
<dbReference type="PANTHER" id="PTHR45877">
    <property type="entry name" value="E3 UBIQUITIN-PROTEIN LIGASE SIAH2"/>
    <property type="match status" value="1"/>
</dbReference>
<dbReference type="GO" id="GO:0031624">
    <property type="term" value="F:ubiquitin conjugating enzyme binding"/>
    <property type="evidence" value="ECO:0007669"/>
    <property type="project" value="TreeGrafter"/>
</dbReference>
<dbReference type="OrthoDB" id="9049620at2759"/>
<keyword evidence="5" id="KW-0808">Transferase</keyword>
<evidence type="ECO:0000256" key="5">
    <source>
        <dbReference type="ARBA" id="ARBA00022679"/>
    </source>
</evidence>
<evidence type="ECO:0000256" key="4">
    <source>
        <dbReference type="ARBA" id="ARBA00012483"/>
    </source>
</evidence>